<evidence type="ECO:0000313" key="3">
    <source>
        <dbReference type="EMBL" id="KAK1946680.1"/>
    </source>
</evidence>
<dbReference type="EMBL" id="JASMQC010000003">
    <property type="protein sequence ID" value="KAK1946680.1"/>
    <property type="molecule type" value="Genomic_DNA"/>
</dbReference>
<gene>
    <name evidence="3" type="ORF">P3T76_002232</name>
</gene>
<evidence type="ECO:0000256" key="1">
    <source>
        <dbReference type="SAM" id="Phobius"/>
    </source>
</evidence>
<keyword evidence="1" id="KW-0472">Membrane</keyword>
<accession>A0AAD9GY88</accession>
<sequence>MLNWAAFAALLLPVVNAQSVSDETSQNSGLLGLASLLPTARYGTPHLSQLVGQRFSFVNPFVNGWFIGAYNGIMQGKPVDTQWGVITASVSGADIDITNPFLQDILASFVDETQNGGARDEGLSWNIAVVDAANLKLPRYARALSLLMTAVLLAVPIVASALLDDLSGAGSVIYVAFGVAMRAVENLTHVSVAPRKGRFGNSMGLIRVSGTGIVVLHTNKKDAPNIEDMIHPRLKVRNESCAALCTLLYRSLAGLLLAGWLGFLVAAPTKFTNGYIELATMTISALSEVLMQKLVIGSMNVQIVRKSNAITAVAWLAHRQLLDTAGVPKSLLNLRQNEKDLVHALYKNQVTQAQWRDVKKCNQEQALSDMNGPSIECGPTYTSAELA</sequence>
<feature type="signal peptide" evidence="2">
    <location>
        <begin position="1"/>
        <end position="17"/>
    </location>
</feature>
<keyword evidence="1" id="KW-1133">Transmembrane helix</keyword>
<evidence type="ECO:0000313" key="4">
    <source>
        <dbReference type="Proteomes" id="UP001259832"/>
    </source>
</evidence>
<dbReference type="Proteomes" id="UP001259832">
    <property type="component" value="Unassembled WGS sequence"/>
</dbReference>
<proteinExistence type="predicted"/>
<feature type="chain" id="PRO_5042199867" evidence="2">
    <location>
        <begin position="18"/>
        <end position="387"/>
    </location>
</feature>
<protein>
    <submittedName>
        <fullName evidence="3">Uncharacterized protein</fullName>
    </submittedName>
</protein>
<feature type="transmembrane region" description="Helical" evidence="1">
    <location>
        <begin position="241"/>
        <end position="263"/>
    </location>
</feature>
<organism evidence="3 4">
    <name type="scientific">Phytophthora citrophthora</name>
    <dbReference type="NCBI Taxonomy" id="4793"/>
    <lineage>
        <taxon>Eukaryota</taxon>
        <taxon>Sar</taxon>
        <taxon>Stramenopiles</taxon>
        <taxon>Oomycota</taxon>
        <taxon>Peronosporomycetes</taxon>
        <taxon>Peronosporales</taxon>
        <taxon>Peronosporaceae</taxon>
        <taxon>Phytophthora</taxon>
    </lineage>
</organism>
<keyword evidence="4" id="KW-1185">Reference proteome</keyword>
<reference evidence="3" key="1">
    <citation type="submission" date="2023-08" db="EMBL/GenBank/DDBJ databases">
        <title>Reference Genome Resource for the Citrus Pathogen Phytophthora citrophthora.</title>
        <authorList>
            <person name="Moller H."/>
            <person name="Coetzee B."/>
            <person name="Rose L.J."/>
            <person name="Van Niekerk J.M."/>
        </authorList>
    </citation>
    <scope>NUCLEOTIDE SEQUENCE</scope>
    <source>
        <strain evidence="3">STE-U-9442</strain>
    </source>
</reference>
<comment type="caution">
    <text evidence="3">The sequence shown here is derived from an EMBL/GenBank/DDBJ whole genome shotgun (WGS) entry which is preliminary data.</text>
</comment>
<name>A0AAD9GY88_9STRA</name>
<evidence type="ECO:0000256" key="2">
    <source>
        <dbReference type="SAM" id="SignalP"/>
    </source>
</evidence>
<keyword evidence="1" id="KW-0812">Transmembrane</keyword>
<keyword evidence="2" id="KW-0732">Signal</keyword>
<dbReference type="AlphaFoldDB" id="A0AAD9GY88"/>
<feature type="transmembrane region" description="Helical" evidence="1">
    <location>
        <begin position="143"/>
        <end position="163"/>
    </location>
</feature>